<comment type="subcellular location">
    <subcellularLocation>
        <location evidence="1 6">Nucleus</location>
    </subcellularLocation>
</comment>
<dbReference type="GO" id="GO:0006260">
    <property type="term" value="P:DNA replication"/>
    <property type="evidence" value="ECO:0007669"/>
    <property type="project" value="UniProtKB-UniRule"/>
</dbReference>
<evidence type="ECO:0000256" key="2">
    <source>
        <dbReference type="ARBA" id="ARBA00007421"/>
    </source>
</evidence>
<dbReference type="GO" id="GO:0003688">
    <property type="term" value="F:DNA replication origin binding"/>
    <property type="evidence" value="ECO:0007669"/>
    <property type="project" value="UniProtKB-UniRule"/>
</dbReference>
<dbReference type="AlphaFoldDB" id="A0AAV2SYL3"/>
<keyword evidence="4 6" id="KW-0235">DNA replication</keyword>
<keyword evidence="5 6" id="KW-0539">Nucleus</keyword>
<feature type="domain" description="Origin recognition complex subunit 2 winged-helix" evidence="9">
    <location>
        <begin position="396"/>
        <end position="454"/>
    </location>
</feature>
<evidence type="ECO:0000259" key="9">
    <source>
        <dbReference type="Pfam" id="PF24882"/>
    </source>
</evidence>
<evidence type="ECO:0000256" key="5">
    <source>
        <dbReference type="ARBA" id="ARBA00023242"/>
    </source>
</evidence>
<proteinExistence type="inferred from homology"/>
<evidence type="ECO:0000256" key="4">
    <source>
        <dbReference type="ARBA" id="ARBA00022705"/>
    </source>
</evidence>
<feature type="region of interest" description="Disordered" evidence="7">
    <location>
        <begin position="64"/>
        <end position="83"/>
    </location>
</feature>
<evidence type="ECO:0000256" key="3">
    <source>
        <dbReference type="ARBA" id="ARBA00019080"/>
    </source>
</evidence>
<name>A0AAV2SYL3_CALDB</name>
<evidence type="ECO:0000256" key="7">
    <source>
        <dbReference type="SAM" id="MobiDB-lite"/>
    </source>
</evidence>
<dbReference type="Pfam" id="PF04084">
    <property type="entry name" value="RecA-like_ORC2"/>
    <property type="match status" value="1"/>
</dbReference>
<evidence type="ECO:0000313" key="10">
    <source>
        <dbReference type="EMBL" id="CAL5129490.1"/>
    </source>
</evidence>
<dbReference type="InterPro" id="IPR007220">
    <property type="entry name" value="ORC2"/>
</dbReference>
<evidence type="ECO:0000256" key="1">
    <source>
        <dbReference type="ARBA" id="ARBA00004123"/>
    </source>
</evidence>
<dbReference type="InterPro" id="IPR056772">
    <property type="entry name" value="RecA-like_ORC2"/>
</dbReference>
<dbReference type="InterPro" id="IPR056773">
    <property type="entry name" value="WHD_ORC2"/>
</dbReference>
<dbReference type="GO" id="GO:0005664">
    <property type="term" value="C:nuclear origin of replication recognition complex"/>
    <property type="evidence" value="ECO:0007669"/>
    <property type="project" value="UniProtKB-UniRule"/>
</dbReference>
<protein>
    <recommendedName>
        <fullName evidence="3 6">Origin recognition complex subunit 2</fullName>
    </recommendedName>
</protein>
<evidence type="ECO:0000256" key="6">
    <source>
        <dbReference type="RuleBase" id="RU368084"/>
    </source>
</evidence>
<dbReference type="EMBL" id="CAXLJL010000002">
    <property type="protein sequence ID" value="CAL5129490.1"/>
    <property type="molecule type" value="Genomic_DNA"/>
</dbReference>
<reference evidence="10" key="1">
    <citation type="submission" date="2024-06" db="EMBL/GenBank/DDBJ databases">
        <authorList>
            <person name="Liu X."/>
            <person name="Lenzi L."/>
            <person name="Haldenby T S."/>
            <person name="Uol C."/>
        </authorList>
    </citation>
    <scope>NUCLEOTIDE SEQUENCE</scope>
</reference>
<accession>A0AAV2SYL3</accession>
<sequence length="468" mass="52334">MSSASNFECPSTPTNRVIARLADLKITENVPPTCDSSINTGFSSEMTNLPKSTKSMLLKAFAAHHSSGKLPSEHNVPRRRTNRSKVLTELSDNDPVARASEAVESYFLQYGSKDGRGKTSDRTLSSLCTNQSSGLPDPPTYEKILSEYEPKEANISKTIQKQLAKQLFDYWPVYLKEGFNILLYGLGSKRGLLDTFRQRYLSNYNCLVVPGYDLSVNIRQILSSLCDELLQISEKSQNITGQMRLITDLLSRPEASNSPVYIVVHNIDGPGLRNTKAQAILAHLASIENIHLIASVDHPNMPIIWSNNELARFRWIWEDCTNLADYSVEASYANSTLLQNLLGGLISDTAGGLGLGESGTMLASLRQVAASLTQNARDIFRMVAEHQLDSPLKESHDDRVGMPLEELYWRCRDAFLTNSEATLRTQLTEFRDHKLIKIRKGPDGTELLHIPMDDNSLRKFVQNFDTFC</sequence>
<dbReference type="Proteomes" id="UP001497525">
    <property type="component" value="Unassembled WGS sequence"/>
</dbReference>
<organism evidence="10 11">
    <name type="scientific">Calicophoron daubneyi</name>
    <name type="common">Rumen fluke</name>
    <name type="synonym">Paramphistomum daubneyi</name>
    <dbReference type="NCBI Taxonomy" id="300641"/>
    <lineage>
        <taxon>Eukaryota</taxon>
        <taxon>Metazoa</taxon>
        <taxon>Spiralia</taxon>
        <taxon>Lophotrochozoa</taxon>
        <taxon>Platyhelminthes</taxon>
        <taxon>Trematoda</taxon>
        <taxon>Digenea</taxon>
        <taxon>Plagiorchiida</taxon>
        <taxon>Pronocephalata</taxon>
        <taxon>Paramphistomoidea</taxon>
        <taxon>Paramphistomidae</taxon>
        <taxon>Calicophoron</taxon>
    </lineage>
</organism>
<dbReference type="PANTHER" id="PTHR14052:SF0">
    <property type="entry name" value="ORIGIN RECOGNITION COMPLEX SUBUNIT 2"/>
    <property type="match status" value="1"/>
</dbReference>
<gene>
    <name evidence="10" type="ORF">CDAUBV1_LOCUS398</name>
</gene>
<comment type="caution">
    <text evidence="10">The sequence shown here is derived from an EMBL/GenBank/DDBJ whole genome shotgun (WGS) entry which is preliminary data.</text>
</comment>
<dbReference type="Pfam" id="PF24882">
    <property type="entry name" value="WHD_ORC2"/>
    <property type="match status" value="1"/>
</dbReference>
<comment type="subunit">
    <text evidence="6">Component of the origin recognition complex (ORC).</text>
</comment>
<evidence type="ECO:0000313" key="11">
    <source>
        <dbReference type="Proteomes" id="UP001497525"/>
    </source>
</evidence>
<feature type="domain" description="Origin recognition complex subunit 2 RecA-like" evidence="8">
    <location>
        <begin position="161"/>
        <end position="320"/>
    </location>
</feature>
<dbReference type="PANTHER" id="PTHR14052">
    <property type="entry name" value="ORIGIN RECOGNITION COMPLEX SUBUNIT 2"/>
    <property type="match status" value="1"/>
</dbReference>
<comment type="function">
    <text evidence="6">Component of the origin recognition complex (ORC) that binds origins of replication. DNA-binding is ATP-dependent. ORC is required to assemble the pre-replication complex necessary to initiate DNA replication.</text>
</comment>
<comment type="similarity">
    <text evidence="2 6">Belongs to the ORC2 family.</text>
</comment>
<evidence type="ECO:0000259" key="8">
    <source>
        <dbReference type="Pfam" id="PF04084"/>
    </source>
</evidence>